<keyword evidence="1" id="KW-0472">Membrane</keyword>
<feature type="domain" description="Alpha/beta-hydrolase catalytic" evidence="2">
    <location>
        <begin position="159"/>
        <end position="427"/>
    </location>
</feature>
<feature type="transmembrane region" description="Helical" evidence="1">
    <location>
        <begin position="67"/>
        <end position="89"/>
    </location>
</feature>
<evidence type="ECO:0000256" key="1">
    <source>
        <dbReference type="SAM" id="Phobius"/>
    </source>
</evidence>
<dbReference type="EMBL" id="CAFBPZ010000020">
    <property type="protein sequence ID" value="CAB5036504.1"/>
    <property type="molecule type" value="Genomic_DNA"/>
</dbReference>
<gene>
    <name evidence="3" type="ORF">UFOPK3495_00551</name>
    <name evidence="4" type="ORF">UFOPK4237_00482</name>
</gene>
<dbReference type="InterPro" id="IPR027787">
    <property type="entry name" value="Alpha/beta-hydrolase_catalytic"/>
</dbReference>
<dbReference type="AlphaFoldDB" id="A0A6J7FJL5"/>
<evidence type="ECO:0000259" key="2">
    <source>
        <dbReference type="Pfam" id="PF10081"/>
    </source>
</evidence>
<proteinExistence type="predicted"/>
<feature type="transmembrane region" description="Helical" evidence="1">
    <location>
        <begin position="40"/>
        <end position="60"/>
    </location>
</feature>
<evidence type="ECO:0000313" key="3">
    <source>
        <dbReference type="EMBL" id="CAB4893615.1"/>
    </source>
</evidence>
<evidence type="ECO:0000313" key="4">
    <source>
        <dbReference type="EMBL" id="CAB5036504.1"/>
    </source>
</evidence>
<keyword evidence="1" id="KW-0812">Transmembrane</keyword>
<sequence>MRPSALGLGLGTTLGGFVGFKARGKTLVPWPTKVQDVFPSALGGLTGTLVGVGVDVFIAAARRPQRVPAAILATAGIFAVAGLAGKYAAGNVLAGMAAKGRDLDFGFAHAPQDPLVTGSAASAIPYPTLGREGARFVGTITTPEDVTFVTGESRVIEPVRVFIGVESAATVSERVQLAIEELQRTGAFDRAHLLIQAPAGTGYANSTPVDVLEILSLGDCASVAVGYGLLPSFLSLGKVAIAAQTQRELLDAILAELRDRQSKPRLLLYGESLGAKVQEAAVPAGLLDLDAYGIAQALWVGTPGGKVADEFHARCSQSSITVDRPEQIPADLTDRPRVWFLEHDGDPVVRFRPELLNQSPFWLDPAKPRGRNIPESMTWVPWVTWAQVLVDVLYATNVKPGDFQSLGHDYRADLGAVVTAAFALNSNPEVAKRLEQRLRELEVDRASRIEVSA</sequence>
<reference evidence="3" key="1">
    <citation type="submission" date="2020-05" db="EMBL/GenBank/DDBJ databases">
        <authorList>
            <person name="Chiriac C."/>
            <person name="Salcher M."/>
            <person name="Ghai R."/>
            <person name="Kavagutti S V."/>
        </authorList>
    </citation>
    <scope>NUCLEOTIDE SEQUENCE</scope>
</reference>
<keyword evidence="1" id="KW-1133">Transmembrane helix</keyword>
<dbReference type="EMBL" id="CAFBMC010000020">
    <property type="protein sequence ID" value="CAB4893615.1"/>
    <property type="molecule type" value="Genomic_DNA"/>
</dbReference>
<dbReference type="Pfam" id="PF10081">
    <property type="entry name" value="Abhydrolase_9"/>
    <property type="match status" value="1"/>
</dbReference>
<name>A0A6J7FJL5_9ZZZZ</name>
<protein>
    <submittedName>
        <fullName evidence="3">Unannotated protein</fullName>
    </submittedName>
</protein>
<accession>A0A6J7FJL5</accession>
<organism evidence="3">
    <name type="scientific">freshwater metagenome</name>
    <dbReference type="NCBI Taxonomy" id="449393"/>
    <lineage>
        <taxon>unclassified sequences</taxon>
        <taxon>metagenomes</taxon>
        <taxon>ecological metagenomes</taxon>
    </lineage>
</organism>